<dbReference type="GO" id="GO:0020037">
    <property type="term" value="F:heme binding"/>
    <property type="evidence" value="ECO:0007669"/>
    <property type="project" value="InterPro"/>
</dbReference>
<dbReference type="AlphaFoldDB" id="A0A1G9U8P5"/>
<dbReference type="InterPro" id="IPR002327">
    <property type="entry name" value="Cyt_c_1A/1B"/>
</dbReference>
<keyword evidence="3 6" id="KW-0479">Metal-binding</keyword>
<evidence type="ECO:0000256" key="7">
    <source>
        <dbReference type="SAM" id="SignalP"/>
    </source>
</evidence>
<keyword evidence="5 6" id="KW-0408">Iron</keyword>
<evidence type="ECO:0000259" key="8">
    <source>
        <dbReference type="PROSITE" id="PS51007"/>
    </source>
</evidence>
<evidence type="ECO:0000313" key="9">
    <source>
        <dbReference type="EMBL" id="SDM56329.1"/>
    </source>
</evidence>
<keyword evidence="7" id="KW-0732">Signal</keyword>
<dbReference type="SUPFAM" id="SSF46626">
    <property type="entry name" value="Cytochrome c"/>
    <property type="match status" value="1"/>
</dbReference>
<organism evidence="9 10">
    <name type="scientific">Maricaulis salignorans</name>
    <dbReference type="NCBI Taxonomy" id="144026"/>
    <lineage>
        <taxon>Bacteria</taxon>
        <taxon>Pseudomonadati</taxon>
        <taxon>Pseudomonadota</taxon>
        <taxon>Alphaproteobacteria</taxon>
        <taxon>Maricaulales</taxon>
        <taxon>Maricaulaceae</taxon>
        <taxon>Maricaulis</taxon>
    </lineage>
</organism>
<sequence>MSRILLPVLASLALLACSDGADPAASGGTSAAAQSVSADLTAPDAAPVEQAVALATSGPDLANGQRQFRRCQSCHTLNEGGRHTVGPNLHDVIGHPAASAAGFSYSRALREAGLTWDLETLDAWIENPRELVPGNRMSFVGLRNAQDRRDVIAYMAATTAQGD</sequence>
<accession>A0A1G9U8P5</accession>
<name>A0A1G9U8P5_9PROT</name>
<evidence type="ECO:0000256" key="5">
    <source>
        <dbReference type="ARBA" id="ARBA00023004"/>
    </source>
</evidence>
<evidence type="ECO:0000256" key="2">
    <source>
        <dbReference type="ARBA" id="ARBA00022617"/>
    </source>
</evidence>
<evidence type="ECO:0000256" key="1">
    <source>
        <dbReference type="ARBA" id="ARBA00022448"/>
    </source>
</evidence>
<proteinExistence type="predicted"/>
<keyword evidence="4" id="KW-0249">Electron transport</keyword>
<dbReference type="STRING" id="144026.SAMN04488568_11441"/>
<feature type="chain" id="PRO_5011707463" evidence="7">
    <location>
        <begin position="22"/>
        <end position="163"/>
    </location>
</feature>
<evidence type="ECO:0000256" key="3">
    <source>
        <dbReference type="ARBA" id="ARBA00022723"/>
    </source>
</evidence>
<keyword evidence="1" id="KW-0813">Transport</keyword>
<protein>
    <submittedName>
        <fullName evidence="9">Cytochrome c</fullName>
    </submittedName>
</protein>
<dbReference type="GO" id="GO:0046872">
    <property type="term" value="F:metal ion binding"/>
    <property type="evidence" value="ECO:0007669"/>
    <property type="project" value="UniProtKB-KW"/>
</dbReference>
<dbReference type="PANTHER" id="PTHR11961">
    <property type="entry name" value="CYTOCHROME C"/>
    <property type="match status" value="1"/>
</dbReference>
<evidence type="ECO:0000256" key="4">
    <source>
        <dbReference type="ARBA" id="ARBA00022982"/>
    </source>
</evidence>
<dbReference type="InterPro" id="IPR036909">
    <property type="entry name" value="Cyt_c-like_dom_sf"/>
</dbReference>
<dbReference type="Pfam" id="PF00034">
    <property type="entry name" value="Cytochrom_C"/>
    <property type="match status" value="1"/>
</dbReference>
<dbReference type="EMBL" id="FNHG01000014">
    <property type="protein sequence ID" value="SDM56329.1"/>
    <property type="molecule type" value="Genomic_DNA"/>
</dbReference>
<keyword evidence="2 6" id="KW-0349">Heme</keyword>
<keyword evidence="10" id="KW-1185">Reference proteome</keyword>
<feature type="signal peptide" evidence="7">
    <location>
        <begin position="1"/>
        <end position="21"/>
    </location>
</feature>
<dbReference type="InterPro" id="IPR009056">
    <property type="entry name" value="Cyt_c-like_dom"/>
</dbReference>
<dbReference type="RefSeq" id="WP_091770760.1">
    <property type="nucleotide sequence ID" value="NZ_FNHG01000014.1"/>
</dbReference>
<dbReference type="PROSITE" id="PS51007">
    <property type="entry name" value="CYTC"/>
    <property type="match status" value="1"/>
</dbReference>
<dbReference type="PROSITE" id="PS51257">
    <property type="entry name" value="PROKAR_LIPOPROTEIN"/>
    <property type="match status" value="1"/>
</dbReference>
<dbReference type="OrthoDB" id="9805828at2"/>
<gene>
    <name evidence="9" type="ORF">SAMN04488568_11441</name>
</gene>
<evidence type="ECO:0000256" key="6">
    <source>
        <dbReference type="PROSITE-ProRule" id="PRU00433"/>
    </source>
</evidence>
<evidence type="ECO:0000313" key="10">
    <source>
        <dbReference type="Proteomes" id="UP000199759"/>
    </source>
</evidence>
<dbReference type="PRINTS" id="PR00604">
    <property type="entry name" value="CYTCHRMECIAB"/>
</dbReference>
<feature type="domain" description="Cytochrome c" evidence="8">
    <location>
        <begin position="59"/>
        <end position="159"/>
    </location>
</feature>
<reference evidence="9 10" key="1">
    <citation type="submission" date="2016-10" db="EMBL/GenBank/DDBJ databases">
        <authorList>
            <person name="de Groot N.N."/>
        </authorList>
    </citation>
    <scope>NUCLEOTIDE SEQUENCE [LARGE SCALE GENOMIC DNA]</scope>
    <source>
        <strain evidence="9 10">DSM 16077</strain>
    </source>
</reference>
<dbReference type="GO" id="GO:0009055">
    <property type="term" value="F:electron transfer activity"/>
    <property type="evidence" value="ECO:0007669"/>
    <property type="project" value="InterPro"/>
</dbReference>
<dbReference type="Proteomes" id="UP000199759">
    <property type="component" value="Unassembled WGS sequence"/>
</dbReference>
<dbReference type="Gene3D" id="1.10.760.10">
    <property type="entry name" value="Cytochrome c-like domain"/>
    <property type="match status" value="1"/>
</dbReference>